<protein>
    <submittedName>
        <fullName evidence="2">Uncharacterized protein</fullName>
    </submittedName>
</protein>
<dbReference type="EMBL" id="HBGU01054794">
    <property type="protein sequence ID" value="CAD9504011.1"/>
    <property type="molecule type" value="Transcribed_RNA"/>
</dbReference>
<gene>
    <name evidence="2" type="ORF">CBRE1094_LOCUS29934</name>
</gene>
<dbReference type="SUPFAM" id="SSF52047">
    <property type="entry name" value="RNI-like"/>
    <property type="match status" value="1"/>
</dbReference>
<dbReference type="GO" id="GO:0019005">
    <property type="term" value="C:SCF ubiquitin ligase complex"/>
    <property type="evidence" value="ECO:0007669"/>
    <property type="project" value="TreeGrafter"/>
</dbReference>
<accession>A0A7S2MUW0</accession>
<name>A0A7S2MUW0_9EUKA</name>
<dbReference type="SMART" id="SM00367">
    <property type="entry name" value="LRR_CC"/>
    <property type="match status" value="4"/>
</dbReference>
<proteinExistence type="predicted"/>
<organism evidence="2">
    <name type="scientific">Haptolina brevifila</name>
    <dbReference type="NCBI Taxonomy" id="156173"/>
    <lineage>
        <taxon>Eukaryota</taxon>
        <taxon>Haptista</taxon>
        <taxon>Haptophyta</taxon>
        <taxon>Prymnesiophyceae</taxon>
        <taxon>Prymnesiales</taxon>
        <taxon>Prymnesiaceae</taxon>
        <taxon>Haptolina</taxon>
    </lineage>
</organism>
<dbReference type="InterPro" id="IPR006553">
    <property type="entry name" value="Leu-rich_rpt_Cys-con_subtyp"/>
</dbReference>
<sequence>MSIMSDPAEYNTPPSCPMKTPTTVEGLDSLAPLPSTEHMHMRESVTISMGVHNEKSLSMLLSGKQHAEVLWSSAEAAEEEISALVSALAACPRLESLKLECCTGADATPIVVAAAASCTHLRHVGVYACHADADEAMAALGNRQTGAPPSLDWCSLSTDEALFELARRGGASLEALNLSPYEEGALTDEAVLAIACFCPRLRSLNLADAAASGGFTDEAITLLAGGREGVRGCAELVNLEIGSSEDASWTNAHLTDTSIGRLTAGALPALETLGLRGCTAVTPRALAALKAARPTLCVEGPHAEVLTASPHSSGMALLAAEEAAAAELVALEAEAAEKETAECRVGRKRPRSTADDDCDGVLPLDEKAEDEEAYKSEVEEPCLDLD</sequence>
<dbReference type="AlphaFoldDB" id="A0A7S2MUW0"/>
<dbReference type="PANTHER" id="PTHR13318">
    <property type="entry name" value="PARTNER OF PAIRED, ISOFORM B-RELATED"/>
    <property type="match status" value="1"/>
</dbReference>
<dbReference type="GO" id="GO:0031146">
    <property type="term" value="P:SCF-dependent proteasomal ubiquitin-dependent protein catabolic process"/>
    <property type="evidence" value="ECO:0007669"/>
    <property type="project" value="TreeGrafter"/>
</dbReference>
<dbReference type="Gene3D" id="3.80.10.10">
    <property type="entry name" value="Ribonuclease Inhibitor"/>
    <property type="match status" value="1"/>
</dbReference>
<evidence type="ECO:0000313" key="2">
    <source>
        <dbReference type="EMBL" id="CAD9504011.1"/>
    </source>
</evidence>
<feature type="region of interest" description="Disordered" evidence="1">
    <location>
        <begin position="1"/>
        <end position="24"/>
    </location>
</feature>
<evidence type="ECO:0000256" key="1">
    <source>
        <dbReference type="SAM" id="MobiDB-lite"/>
    </source>
</evidence>
<dbReference type="InterPro" id="IPR032675">
    <property type="entry name" value="LRR_dom_sf"/>
</dbReference>
<feature type="region of interest" description="Disordered" evidence="1">
    <location>
        <begin position="339"/>
        <end position="386"/>
    </location>
</feature>
<reference evidence="2" key="1">
    <citation type="submission" date="2021-01" db="EMBL/GenBank/DDBJ databases">
        <authorList>
            <person name="Corre E."/>
            <person name="Pelletier E."/>
            <person name="Niang G."/>
            <person name="Scheremetjew M."/>
            <person name="Finn R."/>
            <person name="Kale V."/>
            <person name="Holt S."/>
            <person name="Cochrane G."/>
            <person name="Meng A."/>
            <person name="Brown T."/>
            <person name="Cohen L."/>
        </authorList>
    </citation>
    <scope>NUCLEOTIDE SEQUENCE</scope>
    <source>
        <strain evidence="2">UTEX LB 985</strain>
    </source>
</reference>